<dbReference type="SMART" id="SM00530">
    <property type="entry name" value="HTH_XRE"/>
    <property type="match status" value="1"/>
</dbReference>
<dbReference type="Gene3D" id="1.10.260.40">
    <property type="entry name" value="lambda repressor-like DNA-binding domains"/>
    <property type="match status" value="1"/>
</dbReference>
<dbReference type="PROSITE" id="PS50943">
    <property type="entry name" value="HTH_CROC1"/>
    <property type="match status" value="1"/>
</dbReference>
<dbReference type="OrthoDB" id="129377at2"/>
<name>A0A068NVJ5_FIMGI</name>
<accession>A0A068NVJ5</accession>
<protein>
    <submittedName>
        <fullName evidence="2">Transcriptional regulator</fullName>
    </submittedName>
</protein>
<evidence type="ECO:0000259" key="1">
    <source>
        <dbReference type="PROSITE" id="PS50943"/>
    </source>
</evidence>
<dbReference type="InterPro" id="IPR010982">
    <property type="entry name" value="Lambda_DNA-bd_dom_sf"/>
</dbReference>
<dbReference type="AlphaFoldDB" id="A0A068NVJ5"/>
<dbReference type="CDD" id="cd00093">
    <property type="entry name" value="HTH_XRE"/>
    <property type="match status" value="1"/>
</dbReference>
<dbReference type="KEGG" id="fgi:OP10G_4103"/>
<dbReference type="RefSeq" id="WP_025228631.1">
    <property type="nucleotide sequence ID" value="NZ_CP007139.1"/>
</dbReference>
<sequence>MSFELSSGNVFADLGYENAEEMVAKAELVRALTKAIDSKQLSQTKAAQLMGVDQPTLSKLLRGRTRSFSIDRLSHMLTALGRNVTIVIEEPEVESLKEERTAPGHIRVVKAVAGSAPVVLSSG</sequence>
<dbReference type="Pfam" id="PF13744">
    <property type="entry name" value="HTH_37"/>
    <property type="match status" value="1"/>
</dbReference>
<proteinExistence type="predicted"/>
<dbReference type="eggNOG" id="COG5606">
    <property type="taxonomic scope" value="Bacteria"/>
</dbReference>
<keyword evidence="3" id="KW-1185">Reference proteome</keyword>
<gene>
    <name evidence="2" type="ORF">OP10G_4103</name>
</gene>
<dbReference type="InterPro" id="IPR039554">
    <property type="entry name" value="HigA2-like_HTH"/>
</dbReference>
<evidence type="ECO:0000313" key="2">
    <source>
        <dbReference type="EMBL" id="AIE87471.1"/>
    </source>
</evidence>
<dbReference type="HOGENOM" id="CLU_163934_0_0_0"/>
<dbReference type="SUPFAM" id="SSF47413">
    <property type="entry name" value="lambda repressor-like DNA-binding domains"/>
    <property type="match status" value="1"/>
</dbReference>
<reference evidence="2 3" key="1">
    <citation type="journal article" date="2014" name="PLoS ONE">
        <title>The first complete genome sequence of the class fimbriimonadia in the phylum armatimonadetes.</title>
        <authorList>
            <person name="Hu Z.Y."/>
            <person name="Wang Y.Z."/>
            <person name="Im W.T."/>
            <person name="Wang S.Y."/>
            <person name="Zhao G.P."/>
            <person name="Zheng H.J."/>
            <person name="Quan Z.X."/>
        </authorList>
    </citation>
    <scope>NUCLEOTIDE SEQUENCE [LARGE SCALE GENOMIC DNA]</scope>
    <source>
        <strain evidence="2">Gsoil 348</strain>
    </source>
</reference>
<evidence type="ECO:0000313" key="3">
    <source>
        <dbReference type="Proteomes" id="UP000027982"/>
    </source>
</evidence>
<dbReference type="STRING" id="661478.OP10G_4103"/>
<dbReference type="EMBL" id="CP007139">
    <property type="protein sequence ID" value="AIE87471.1"/>
    <property type="molecule type" value="Genomic_DNA"/>
</dbReference>
<dbReference type="Proteomes" id="UP000027982">
    <property type="component" value="Chromosome"/>
</dbReference>
<organism evidence="2 3">
    <name type="scientific">Fimbriimonas ginsengisoli Gsoil 348</name>
    <dbReference type="NCBI Taxonomy" id="661478"/>
    <lineage>
        <taxon>Bacteria</taxon>
        <taxon>Bacillati</taxon>
        <taxon>Armatimonadota</taxon>
        <taxon>Fimbriimonadia</taxon>
        <taxon>Fimbriimonadales</taxon>
        <taxon>Fimbriimonadaceae</taxon>
        <taxon>Fimbriimonas</taxon>
    </lineage>
</organism>
<dbReference type="InterPro" id="IPR001387">
    <property type="entry name" value="Cro/C1-type_HTH"/>
</dbReference>
<dbReference type="GO" id="GO:0003677">
    <property type="term" value="F:DNA binding"/>
    <property type="evidence" value="ECO:0007669"/>
    <property type="project" value="InterPro"/>
</dbReference>
<feature type="domain" description="HTH cro/C1-type" evidence="1">
    <location>
        <begin position="32"/>
        <end position="87"/>
    </location>
</feature>